<evidence type="ECO:0000259" key="1">
    <source>
        <dbReference type="Pfam" id="PF20097"/>
    </source>
</evidence>
<dbReference type="AlphaFoldDB" id="A0A6P1MFY2"/>
<dbReference type="EMBL" id="CP047591">
    <property type="protein sequence ID" value="QHI73619.1"/>
    <property type="molecule type" value="Genomic_DNA"/>
</dbReference>
<dbReference type="RefSeq" id="WP_162363384.1">
    <property type="nucleotide sequence ID" value="NZ_CP047591.1"/>
</dbReference>
<name>A0A6P1MFY2_9FIRM</name>
<evidence type="ECO:0000313" key="2">
    <source>
        <dbReference type="EMBL" id="QHI73619.1"/>
    </source>
</evidence>
<accession>A0A6P1MFY2</accession>
<proteinExistence type="predicted"/>
<dbReference type="Proteomes" id="UP000463883">
    <property type="component" value="Chromosome"/>
</dbReference>
<evidence type="ECO:0000313" key="3">
    <source>
        <dbReference type="Proteomes" id="UP000463883"/>
    </source>
</evidence>
<gene>
    <name evidence="2" type="ORF">Ami3637_15670</name>
</gene>
<dbReference type="KEGG" id="amic:Ami3637_15670"/>
<dbReference type="Pfam" id="PF20097">
    <property type="entry name" value="DUF6487"/>
    <property type="match status" value="1"/>
</dbReference>
<organism evidence="2 3">
    <name type="scientific">Aminipila terrae</name>
    <dbReference type="NCBI Taxonomy" id="2697030"/>
    <lineage>
        <taxon>Bacteria</taxon>
        <taxon>Bacillati</taxon>
        <taxon>Bacillota</taxon>
        <taxon>Clostridia</taxon>
        <taxon>Peptostreptococcales</taxon>
        <taxon>Anaerovoracaceae</taxon>
        <taxon>Aminipila</taxon>
    </lineage>
</organism>
<sequence>MMECPKCNDVMIHGFIQSANGIFWSEKKHKIYFAANERKGEIVVTDTLTDYCTEAYYCSRCGTIVIPNKVE</sequence>
<dbReference type="InterPro" id="IPR045504">
    <property type="entry name" value="DUF6487"/>
</dbReference>
<protein>
    <recommendedName>
        <fullName evidence="1">DUF6487 domain-containing protein</fullName>
    </recommendedName>
</protein>
<keyword evidence="3" id="KW-1185">Reference proteome</keyword>
<reference evidence="2 3" key="1">
    <citation type="submission" date="2020-01" db="EMBL/GenBank/DDBJ databases">
        <title>Genomic analysis of Aminipila sp. CBA3637.</title>
        <authorList>
            <person name="Kim Y.B."/>
            <person name="Roh S.W."/>
        </authorList>
    </citation>
    <scope>NUCLEOTIDE SEQUENCE [LARGE SCALE GENOMIC DNA]</scope>
    <source>
        <strain evidence="2 3">CBA3637</strain>
    </source>
</reference>
<feature type="domain" description="DUF6487" evidence="1">
    <location>
        <begin position="4"/>
        <end position="68"/>
    </location>
</feature>